<evidence type="ECO:0000256" key="1">
    <source>
        <dbReference type="SAM" id="MobiDB-lite"/>
    </source>
</evidence>
<evidence type="ECO:0000313" key="2">
    <source>
        <dbReference type="EMBL" id="MFC7179892.1"/>
    </source>
</evidence>
<protein>
    <submittedName>
        <fullName evidence="2">Thiol-disulfide oxidoreductase DCC family protein</fullName>
    </submittedName>
</protein>
<reference evidence="3" key="1">
    <citation type="journal article" date="2019" name="Int. J. Syst. Evol. Microbiol.">
        <title>The Global Catalogue of Microorganisms (GCM) 10K type strain sequencing project: providing services to taxonomists for standard genome sequencing and annotation.</title>
        <authorList>
            <consortium name="The Broad Institute Genomics Platform"/>
            <consortium name="The Broad Institute Genome Sequencing Center for Infectious Disease"/>
            <person name="Wu L."/>
            <person name="Ma J."/>
        </authorList>
    </citation>
    <scope>NUCLEOTIDE SEQUENCE [LARGE SCALE GENOMIC DNA]</scope>
    <source>
        <strain evidence="3">CGMCC 1.12859</strain>
    </source>
</reference>
<name>A0ABW2FUS3_9ACTN</name>
<organism evidence="2 3">
    <name type="scientific">Kitasatospora paranensis</name>
    <dbReference type="NCBI Taxonomy" id="258053"/>
    <lineage>
        <taxon>Bacteria</taxon>
        <taxon>Bacillati</taxon>
        <taxon>Actinomycetota</taxon>
        <taxon>Actinomycetes</taxon>
        <taxon>Kitasatosporales</taxon>
        <taxon>Streptomycetaceae</taxon>
        <taxon>Kitasatospora</taxon>
    </lineage>
</organism>
<comment type="caution">
    <text evidence="2">The sequence shown here is derived from an EMBL/GenBank/DDBJ whole genome shotgun (WGS) entry which is preliminary data.</text>
</comment>
<keyword evidence="3" id="KW-1185">Reference proteome</keyword>
<evidence type="ECO:0000313" key="3">
    <source>
        <dbReference type="Proteomes" id="UP001596435"/>
    </source>
</evidence>
<sequence>MTHPPAAAPPVTRLAVLHDPDCGLCRQLTRWLRAQAQLVPLEFVAVASAEARRRFPGVDHEAALGEITVVADTGEIWRGPQAFVTCLWALAEHRPLAHRLSTPAGLPLARAAAFAAARYRAATGAGRPKPGDLPESTGDPVPDCPDGACATARPRAPS</sequence>
<dbReference type="EMBL" id="JBHTAJ010000014">
    <property type="protein sequence ID" value="MFC7179892.1"/>
    <property type="molecule type" value="Genomic_DNA"/>
</dbReference>
<gene>
    <name evidence="2" type="ORF">ACFQMG_10010</name>
</gene>
<dbReference type="Proteomes" id="UP001596435">
    <property type="component" value="Unassembled WGS sequence"/>
</dbReference>
<feature type="region of interest" description="Disordered" evidence="1">
    <location>
        <begin position="123"/>
        <end position="158"/>
    </location>
</feature>
<dbReference type="RefSeq" id="WP_345706663.1">
    <property type="nucleotide sequence ID" value="NZ_BAABKV010000001.1"/>
</dbReference>
<dbReference type="Pfam" id="PF04134">
    <property type="entry name" value="DCC1-like"/>
    <property type="match status" value="1"/>
</dbReference>
<proteinExistence type="predicted"/>
<dbReference type="InterPro" id="IPR007263">
    <property type="entry name" value="DCC1-like"/>
</dbReference>
<accession>A0ABW2FUS3</accession>